<dbReference type="GO" id="GO:0003677">
    <property type="term" value="F:DNA binding"/>
    <property type="evidence" value="ECO:0007669"/>
    <property type="project" value="UniProtKB-KW"/>
</dbReference>
<gene>
    <name evidence="11" type="ORF">R1flu_009657</name>
</gene>
<accession>A0ABD1Z2X5</accession>
<dbReference type="SMART" id="SM00338">
    <property type="entry name" value="BRLZ"/>
    <property type="match status" value="1"/>
</dbReference>
<dbReference type="Proteomes" id="UP001605036">
    <property type="component" value="Unassembled WGS sequence"/>
</dbReference>
<keyword evidence="7" id="KW-0539">Nucleus</keyword>
<feature type="region of interest" description="Disordered" evidence="9">
    <location>
        <begin position="725"/>
        <end position="784"/>
    </location>
</feature>
<feature type="region of interest" description="Disordered" evidence="9">
    <location>
        <begin position="490"/>
        <end position="526"/>
    </location>
</feature>
<dbReference type="CDD" id="cd14704">
    <property type="entry name" value="bZIP_HY5-like"/>
    <property type="match status" value="1"/>
</dbReference>
<evidence type="ECO:0000256" key="1">
    <source>
        <dbReference type="ARBA" id="ARBA00004123"/>
    </source>
</evidence>
<evidence type="ECO:0000256" key="6">
    <source>
        <dbReference type="ARBA" id="ARBA00023163"/>
    </source>
</evidence>
<feature type="compositionally biased region" description="Basic and acidic residues" evidence="9">
    <location>
        <begin position="186"/>
        <end position="195"/>
    </location>
</feature>
<evidence type="ECO:0000256" key="7">
    <source>
        <dbReference type="ARBA" id="ARBA00023242"/>
    </source>
</evidence>
<feature type="compositionally biased region" description="Basic and acidic residues" evidence="9">
    <location>
        <begin position="297"/>
        <end position="308"/>
    </location>
</feature>
<proteinExistence type="inferred from homology"/>
<feature type="region of interest" description="Disordered" evidence="9">
    <location>
        <begin position="146"/>
        <end position="214"/>
    </location>
</feature>
<dbReference type="PANTHER" id="PTHR47416:SF3">
    <property type="entry name" value="BZIP TRANSCRIPTION FACTOR 17-RELATED"/>
    <property type="match status" value="1"/>
</dbReference>
<keyword evidence="6" id="KW-0804">Transcription</keyword>
<dbReference type="InterPro" id="IPR046347">
    <property type="entry name" value="bZIP_sf"/>
</dbReference>
<keyword evidence="12" id="KW-1185">Reference proteome</keyword>
<reference evidence="11 12" key="1">
    <citation type="submission" date="2024-09" db="EMBL/GenBank/DDBJ databases">
        <title>Chromosome-scale assembly of Riccia fluitans.</title>
        <authorList>
            <person name="Paukszto L."/>
            <person name="Sawicki J."/>
            <person name="Karawczyk K."/>
            <person name="Piernik-Szablinska J."/>
            <person name="Szczecinska M."/>
            <person name="Mazdziarz M."/>
        </authorList>
    </citation>
    <scope>NUCLEOTIDE SEQUENCE [LARGE SCALE GENOMIC DNA]</scope>
    <source>
        <strain evidence="11">Rf_01</strain>
        <tissue evidence="11">Aerial parts of the thallus</tissue>
    </source>
</reference>
<name>A0ABD1Z2X5_9MARC</name>
<evidence type="ECO:0000256" key="8">
    <source>
        <dbReference type="SAM" id="Coils"/>
    </source>
</evidence>
<dbReference type="GO" id="GO:0005634">
    <property type="term" value="C:nucleus"/>
    <property type="evidence" value="ECO:0007669"/>
    <property type="project" value="UniProtKB-SubCell"/>
</dbReference>
<dbReference type="PANTHER" id="PTHR47416">
    <property type="entry name" value="BASIC-LEUCINE ZIPPER TRANSCRIPTION FACTOR F-RELATED"/>
    <property type="match status" value="1"/>
</dbReference>
<feature type="compositionally biased region" description="Basic and acidic residues" evidence="9">
    <location>
        <begin position="763"/>
        <end position="779"/>
    </location>
</feature>
<feature type="compositionally biased region" description="Basic and acidic residues" evidence="9">
    <location>
        <begin position="250"/>
        <end position="267"/>
    </location>
</feature>
<dbReference type="AlphaFoldDB" id="A0ABD1Z2X5"/>
<evidence type="ECO:0000256" key="3">
    <source>
        <dbReference type="ARBA" id="ARBA00007163"/>
    </source>
</evidence>
<organism evidence="11 12">
    <name type="scientific">Riccia fluitans</name>
    <dbReference type="NCBI Taxonomy" id="41844"/>
    <lineage>
        <taxon>Eukaryota</taxon>
        <taxon>Viridiplantae</taxon>
        <taxon>Streptophyta</taxon>
        <taxon>Embryophyta</taxon>
        <taxon>Marchantiophyta</taxon>
        <taxon>Marchantiopsida</taxon>
        <taxon>Marchantiidae</taxon>
        <taxon>Marchantiales</taxon>
        <taxon>Ricciaceae</taxon>
        <taxon>Riccia</taxon>
    </lineage>
</organism>
<keyword evidence="4" id="KW-0805">Transcription regulation</keyword>
<dbReference type="EMBL" id="JBHFFA010000002">
    <property type="protein sequence ID" value="KAL2642070.1"/>
    <property type="molecule type" value="Genomic_DNA"/>
</dbReference>
<dbReference type="Pfam" id="PF00170">
    <property type="entry name" value="bZIP_1"/>
    <property type="match status" value="1"/>
</dbReference>
<dbReference type="InterPro" id="IPR004827">
    <property type="entry name" value="bZIP"/>
</dbReference>
<dbReference type="SUPFAM" id="SSF57959">
    <property type="entry name" value="Leucine zipper domain"/>
    <property type="match status" value="1"/>
</dbReference>
<evidence type="ECO:0000256" key="4">
    <source>
        <dbReference type="ARBA" id="ARBA00023015"/>
    </source>
</evidence>
<feature type="compositionally biased region" description="Low complexity" evidence="9">
    <location>
        <begin position="159"/>
        <end position="180"/>
    </location>
</feature>
<evidence type="ECO:0000256" key="9">
    <source>
        <dbReference type="SAM" id="MobiDB-lite"/>
    </source>
</evidence>
<feature type="region of interest" description="Disordered" evidence="9">
    <location>
        <begin position="250"/>
        <end position="314"/>
    </location>
</feature>
<evidence type="ECO:0000313" key="11">
    <source>
        <dbReference type="EMBL" id="KAL2642070.1"/>
    </source>
</evidence>
<dbReference type="Gene3D" id="1.20.5.170">
    <property type="match status" value="1"/>
</dbReference>
<dbReference type="PROSITE" id="PS50217">
    <property type="entry name" value="BZIP"/>
    <property type="match status" value="1"/>
</dbReference>
<comment type="similarity">
    <text evidence="3">Belongs to the bZIP family.</text>
</comment>
<feature type="compositionally biased region" description="Basic and acidic residues" evidence="9">
    <location>
        <begin position="610"/>
        <end position="628"/>
    </location>
</feature>
<feature type="coiled-coil region" evidence="8">
    <location>
        <begin position="321"/>
        <end position="355"/>
    </location>
</feature>
<dbReference type="GO" id="GO:0005789">
    <property type="term" value="C:endoplasmic reticulum membrane"/>
    <property type="evidence" value="ECO:0007669"/>
    <property type="project" value="UniProtKB-SubCell"/>
</dbReference>
<keyword evidence="5" id="KW-0238">DNA-binding</keyword>
<evidence type="ECO:0000256" key="5">
    <source>
        <dbReference type="ARBA" id="ARBA00023125"/>
    </source>
</evidence>
<feature type="domain" description="BZIP" evidence="10">
    <location>
        <begin position="296"/>
        <end position="356"/>
    </location>
</feature>
<protein>
    <recommendedName>
        <fullName evidence="10">BZIP domain-containing protein</fullName>
    </recommendedName>
</protein>
<evidence type="ECO:0000313" key="12">
    <source>
        <dbReference type="Proteomes" id="UP001605036"/>
    </source>
</evidence>
<keyword evidence="8" id="KW-0175">Coiled coil</keyword>
<comment type="caution">
    <text evidence="11">The sequence shown here is derived from an EMBL/GenBank/DDBJ whole genome shotgun (WGS) entry which is preliminary data.</text>
</comment>
<evidence type="ECO:0000256" key="2">
    <source>
        <dbReference type="ARBA" id="ARBA00004389"/>
    </source>
</evidence>
<sequence length="851" mass="92085">MEVEVVESDNLVNKIDAGGSDSGSSMAIDMVLSEGFEGLSEIGSVEIPDLGEDWVSLFLDEKYYLNESVTTNEESEPLFCQGTLDATTLAPDSDGSQFLSHSTMILSSSPASARSDCPSQTANTLGIYPDNINALDKISLSSSLSVPGVQEISPPTPTRPTSSPDSTVSQASGASSSDVQPNWWGNEDHENRENNSSEEESSTSNFDTNGGAADAHVLNNSSAVLAQEVKSGAEPASSVGKIATANRCGVERSDRKRRSWERGEVEKGQQQSYAQSEMDIRKGGDSVDGVDKDEDDEKRQARLMRNRESAQLSRQRKKVYVDELEGKLRTMAATIAELNATISHLTAENVNLRRQLGYFYQPSRPGCGMPIMPYPGMISARPVYPGVQMPPVPIPRLKSQQTLTRTPKRAKITKEPGDKKKAKKVASLATVGVMSLLCITMFFGPFGDWGSSTLRSGTTHIHVGSAQIRVGGRVLTSWNDDGENLRNLTRKEPWTDGGGENNIGNVNSAGAGVRNGIGGKMRSRNERRNGNTLRRNFTAGSERVWQSCAECYGRKDEGRPSQNFVEKPAATNVSEQVSLIVPRNNKLIKVDGNLIIRAVMAGDKAAQEFGKVESSGEGRGQSKQDSSKSSRSPPTMADHQLIKAVSTQGQEGGGIVVVQKRSANLGILHDGHDVQRPTYKSDALAPSLSSAPTFSQFILGNLAGPVLSTGMCTEVFRFDTSPAGAASKTADFDEEKEFRETSKESSTGKKKRDSFAVPLPPIPRKEINGSEPVAEKVYEKQQPQNKVSEDSTMCEIRNIFMYAPAYWFSSSCGGELIICSGCRTLKGGIWQSFLLDAEGEKNNYNFSLSCG</sequence>
<feature type="compositionally biased region" description="Basic and acidic residues" evidence="9">
    <location>
        <begin position="736"/>
        <end position="747"/>
    </location>
</feature>
<feature type="region of interest" description="Disordered" evidence="9">
    <location>
        <begin position="609"/>
        <end position="637"/>
    </location>
</feature>
<evidence type="ECO:0000259" key="10">
    <source>
        <dbReference type="PROSITE" id="PS50217"/>
    </source>
</evidence>
<comment type="subcellular location">
    <subcellularLocation>
        <location evidence="2">Endoplasmic reticulum membrane</location>
        <topology evidence="2">Single-pass membrane protein</topology>
    </subcellularLocation>
    <subcellularLocation>
        <location evidence="1">Nucleus</location>
    </subcellularLocation>
</comment>